<feature type="region of interest" description="Disordered" evidence="1">
    <location>
        <begin position="72"/>
        <end position="91"/>
    </location>
</feature>
<reference evidence="2" key="1">
    <citation type="submission" date="2020-05" db="EMBL/GenBank/DDBJ databases">
        <title>WGS assembly of Panicum virgatum.</title>
        <authorList>
            <person name="Lovell J.T."/>
            <person name="Jenkins J."/>
            <person name="Shu S."/>
            <person name="Juenger T.E."/>
            <person name="Schmutz J."/>
        </authorList>
    </citation>
    <scope>NUCLEOTIDE SEQUENCE</scope>
    <source>
        <strain evidence="2">AP13</strain>
    </source>
</reference>
<name>A0A8T0MW23_PANVG</name>
<protein>
    <submittedName>
        <fullName evidence="2">Uncharacterized protein</fullName>
    </submittedName>
</protein>
<dbReference type="EMBL" id="CM029054">
    <property type="protein sequence ID" value="KAG2539224.1"/>
    <property type="molecule type" value="Genomic_DNA"/>
</dbReference>
<gene>
    <name evidence="2" type="ORF">PVAP13_9NG455814</name>
</gene>
<keyword evidence="3" id="KW-1185">Reference proteome</keyword>
<evidence type="ECO:0000313" key="2">
    <source>
        <dbReference type="EMBL" id="KAG2539224.1"/>
    </source>
</evidence>
<feature type="compositionally biased region" description="Pro residues" evidence="1">
    <location>
        <begin position="78"/>
        <end position="87"/>
    </location>
</feature>
<accession>A0A8T0MW23</accession>
<organism evidence="2 3">
    <name type="scientific">Panicum virgatum</name>
    <name type="common">Blackwell switchgrass</name>
    <dbReference type="NCBI Taxonomy" id="38727"/>
    <lineage>
        <taxon>Eukaryota</taxon>
        <taxon>Viridiplantae</taxon>
        <taxon>Streptophyta</taxon>
        <taxon>Embryophyta</taxon>
        <taxon>Tracheophyta</taxon>
        <taxon>Spermatophyta</taxon>
        <taxon>Magnoliopsida</taxon>
        <taxon>Liliopsida</taxon>
        <taxon>Poales</taxon>
        <taxon>Poaceae</taxon>
        <taxon>PACMAD clade</taxon>
        <taxon>Panicoideae</taxon>
        <taxon>Panicodae</taxon>
        <taxon>Paniceae</taxon>
        <taxon>Panicinae</taxon>
        <taxon>Panicum</taxon>
        <taxon>Panicum sect. Hiantes</taxon>
    </lineage>
</organism>
<evidence type="ECO:0000256" key="1">
    <source>
        <dbReference type="SAM" id="MobiDB-lite"/>
    </source>
</evidence>
<evidence type="ECO:0000313" key="3">
    <source>
        <dbReference type="Proteomes" id="UP000823388"/>
    </source>
</evidence>
<dbReference type="AlphaFoldDB" id="A0A8T0MW23"/>
<feature type="region of interest" description="Disordered" evidence="1">
    <location>
        <begin position="129"/>
        <end position="170"/>
    </location>
</feature>
<comment type="caution">
    <text evidence="2">The sequence shown here is derived from an EMBL/GenBank/DDBJ whole genome shotgun (WGS) entry which is preliminary data.</text>
</comment>
<proteinExistence type="predicted"/>
<sequence length="170" mass="17972">MGMGYELWRFGRCGPACSGFAWATSAESVTWQRFREEREDHRFVPPILGLHRFQRDETALRAFRFISAEPIRSDAPHPLSPTNPSPLPGACARSPPVLPVLAALRRISSRARAAAPALPPVLVAGAAGEMSRRGEDLPPPGGGPAKRGSGGPKKGRGGGLVKGRDAGSAC</sequence>
<feature type="compositionally biased region" description="Gly residues" evidence="1">
    <location>
        <begin position="143"/>
        <end position="161"/>
    </location>
</feature>
<dbReference type="Proteomes" id="UP000823388">
    <property type="component" value="Chromosome 9N"/>
</dbReference>